<dbReference type="NCBIfam" id="TIGR02532">
    <property type="entry name" value="IV_pilin_GFxxxE"/>
    <property type="match status" value="1"/>
</dbReference>
<evidence type="ECO:0000313" key="2">
    <source>
        <dbReference type="Proteomes" id="UP000241736"/>
    </source>
</evidence>
<dbReference type="SUPFAM" id="SSF54523">
    <property type="entry name" value="Pili subunits"/>
    <property type="match status" value="1"/>
</dbReference>
<reference evidence="1 2" key="1">
    <citation type="submission" date="2018-03" db="EMBL/GenBank/DDBJ databases">
        <title>Arenimonas caeni sp. nov., isolated from activated sludge.</title>
        <authorList>
            <person name="Liu H."/>
        </authorList>
    </citation>
    <scope>NUCLEOTIDE SEQUENCE [LARGE SCALE GENOMIC DNA]</scope>
    <source>
        <strain evidence="2">z29</strain>
    </source>
</reference>
<keyword evidence="2" id="KW-1185">Reference proteome</keyword>
<evidence type="ECO:0000313" key="1">
    <source>
        <dbReference type="EMBL" id="PRH83543.1"/>
    </source>
</evidence>
<dbReference type="PROSITE" id="PS00409">
    <property type="entry name" value="PROKAR_NTER_METHYL"/>
    <property type="match status" value="1"/>
</dbReference>
<protein>
    <submittedName>
        <fullName evidence="1">General secretion pathway protein GspJ</fullName>
    </submittedName>
</protein>
<dbReference type="EMBL" id="PVLF01000002">
    <property type="protein sequence ID" value="PRH83543.1"/>
    <property type="molecule type" value="Genomic_DNA"/>
</dbReference>
<sequence>MNRARGFSLLEVLVASVLLAAGMALAFAALSNASKATVAAEAEAARTERLRAVQGFLRRQLEGALALPMEPQSPGQEDVVFEASAERLRLVAPMPGYLSRGGPHVQTFSLVRGPQGLRLEFQHELLGPEGPLENERPPQVLLDGIAEAAFAVRGLDELGEPGEWQSQWQDTSRVPRLVRLRLRLLEPRARWPELLVAPRLGQAPLPGQDGPGDVR</sequence>
<comment type="caution">
    <text evidence="1">The sequence shown here is derived from an EMBL/GenBank/DDBJ whole genome shotgun (WGS) entry which is preliminary data.</text>
</comment>
<accession>A0A2P6MC07</accession>
<organism evidence="1 2">
    <name type="scientific">Arenimonas caeni</name>
    <dbReference type="NCBI Taxonomy" id="2058085"/>
    <lineage>
        <taxon>Bacteria</taxon>
        <taxon>Pseudomonadati</taxon>
        <taxon>Pseudomonadota</taxon>
        <taxon>Gammaproteobacteria</taxon>
        <taxon>Lysobacterales</taxon>
        <taxon>Lysobacteraceae</taxon>
        <taxon>Arenimonas</taxon>
    </lineage>
</organism>
<dbReference type="Proteomes" id="UP000241736">
    <property type="component" value="Unassembled WGS sequence"/>
</dbReference>
<dbReference type="InterPro" id="IPR045584">
    <property type="entry name" value="Pilin-like"/>
</dbReference>
<dbReference type="Pfam" id="PF07963">
    <property type="entry name" value="N_methyl"/>
    <property type="match status" value="1"/>
</dbReference>
<dbReference type="AlphaFoldDB" id="A0A2P6MC07"/>
<dbReference type="OrthoDB" id="5801210at2"/>
<dbReference type="RefSeq" id="WP_106989421.1">
    <property type="nucleotide sequence ID" value="NZ_KZ679084.1"/>
</dbReference>
<dbReference type="InterPro" id="IPR012902">
    <property type="entry name" value="N_methyl_site"/>
</dbReference>
<name>A0A2P6MC07_9GAMM</name>
<gene>
    <name evidence="1" type="ORF">C6N40_02525</name>
</gene>
<proteinExistence type="predicted"/>